<dbReference type="PROSITE" id="PS00636">
    <property type="entry name" value="DNAJ_1"/>
    <property type="match status" value="1"/>
</dbReference>
<dbReference type="PRINTS" id="PR00625">
    <property type="entry name" value="JDOMAIN"/>
</dbReference>
<dbReference type="SUPFAM" id="SSF48452">
    <property type="entry name" value="TPR-like"/>
    <property type="match status" value="2"/>
</dbReference>
<name>A0A9P9IUL6_9PLEO</name>
<dbReference type="SMART" id="SM00271">
    <property type="entry name" value="DnaJ"/>
    <property type="match status" value="1"/>
</dbReference>
<dbReference type="PROSITE" id="PS50076">
    <property type="entry name" value="DNAJ_2"/>
    <property type="match status" value="1"/>
</dbReference>
<dbReference type="Pfam" id="PF13414">
    <property type="entry name" value="TPR_11"/>
    <property type="match status" value="1"/>
</dbReference>
<dbReference type="OrthoDB" id="10250354at2759"/>
<feature type="region of interest" description="Disordered" evidence="5">
    <location>
        <begin position="799"/>
        <end position="838"/>
    </location>
</feature>
<feature type="repeat" description="TPR" evidence="4">
    <location>
        <begin position="212"/>
        <end position="245"/>
    </location>
</feature>
<evidence type="ECO:0000313" key="7">
    <source>
        <dbReference type="EMBL" id="KAH7136053.1"/>
    </source>
</evidence>
<protein>
    <recommendedName>
        <fullName evidence="6">J domain-containing protein</fullName>
    </recommendedName>
</protein>
<dbReference type="InterPro" id="IPR036869">
    <property type="entry name" value="J_dom_sf"/>
</dbReference>
<feature type="repeat" description="TPR" evidence="4">
    <location>
        <begin position="409"/>
        <end position="442"/>
    </location>
</feature>
<evidence type="ECO:0000256" key="2">
    <source>
        <dbReference type="ARBA" id="ARBA00022803"/>
    </source>
</evidence>
<evidence type="ECO:0000259" key="6">
    <source>
        <dbReference type="PROSITE" id="PS50076"/>
    </source>
</evidence>
<dbReference type="NCBIfam" id="TIGR03833">
    <property type="entry name" value="YwbE family protein"/>
    <property type="match status" value="1"/>
</dbReference>
<feature type="compositionally biased region" description="Polar residues" evidence="5">
    <location>
        <begin position="16"/>
        <end position="37"/>
    </location>
</feature>
<dbReference type="PANTHER" id="PTHR44200">
    <property type="entry name" value="DNAJ HOMOLOG SUBFAMILY C MEMBER 7"/>
    <property type="match status" value="1"/>
</dbReference>
<dbReference type="Gene3D" id="1.10.287.110">
    <property type="entry name" value="DnaJ domain"/>
    <property type="match status" value="1"/>
</dbReference>
<dbReference type="PROSITE" id="PS50005">
    <property type="entry name" value="TPR"/>
    <property type="match status" value="5"/>
</dbReference>
<keyword evidence="2 4" id="KW-0802">TPR repeat</keyword>
<dbReference type="InterPro" id="IPR052758">
    <property type="entry name" value="SRC_co-chaperone"/>
</dbReference>
<dbReference type="InterPro" id="IPR019240">
    <property type="entry name" value="DUF2196"/>
</dbReference>
<feature type="repeat" description="TPR" evidence="4">
    <location>
        <begin position="178"/>
        <end position="211"/>
    </location>
</feature>
<evidence type="ECO:0000313" key="8">
    <source>
        <dbReference type="Proteomes" id="UP000700596"/>
    </source>
</evidence>
<dbReference type="SMART" id="SM00028">
    <property type="entry name" value="TPR"/>
    <property type="match status" value="7"/>
</dbReference>
<dbReference type="AlphaFoldDB" id="A0A9P9IUL6"/>
<evidence type="ECO:0000256" key="4">
    <source>
        <dbReference type="PROSITE-ProRule" id="PRU00339"/>
    </source>
</evidence>
<dbReference type="InterPro" id="IPR001623">
    <property type="entry name" value="DnaJ_domain"/>
</dbReference>
<feature type="compositionally biased region" description="Gly residues" evidence="5">
    <location>
        <begin position="646"/>
        <end position="668"/>
    </location>
</feature>
<dbReference type="Proteomes" id="UP000700596">
    <property type="component" value="Unassembled WGS sequence"/>
</dbReference>
<comment type="caution">
    <text evidence="7">The sequence shown here is derived from an EMBL/GenBank/DDBJ whole genome shotgun (WGS) entry which is preliminary data.</text>
</comment>
<dbReference type="PANTHER" id="PTHR44200:SF1">
    <property type="entry name" value="DNAJ HOMOLOG SUBFAMILY C MEMBER 7"/>
    <property type="match status" value="1"/>
</dbReference>
<dbReference type="FunFam" id="1.25.40.10:FF:000097">
    <property type="entry name" value="DnaJ homolog subfamily C member 7 homolog"/>
    <property type="match status" value="1"/>
</dbReference>
<dbReference type="InterPro" id="IPR018253">
    <property type="entry name" value="DnaJ_domain_CS"/>
</dbReference>
<dbReference type="InterPro" id="IPR011990">
    <property type="entry name" value="TPR-like_helical_dom_sf"/>
</dbReference>
<dbReference type="Gene3D" id="1.25.40.10">
    <property type="entry name" value="Tetratricopeptide repeat domain"/>
    <property type="match status" value="1"/>
</dbReference>
<feature type="domain" description="J" evidence="6">
    <location>
        <begin position="535"/>
        <end position="600"/>
    </location>
</feature>
<feature type="compositionally biased region" description="Pro residues" evidence="5">
    <location>
        <begin position="142"/>
        <end position="156"/>
    </location>
</feature>
<feature type="region of interest" description="Disordered" evidence="5">
    <location>
        <begin position="646"/>
        <end position="738"/>
    </location>
</feature>
<feature type="compositionally biased region" description="Low complexity" evidence="5">
    <location>
        <begin position="111"/>
        <end position="121"/>
    </location>
</feature>
<accession>A0A9P9IUL6</accession>
<keyword evidence="8" id="KW-1185">Reference proteome</keyword>
<dbReference type="InterPro" id="IPR013105">
    <property type="entry name" value="TPR_2"/>
</dbReference>
<dbReference type="Pfam" id="PF00226">
    <property type="entry name" value="DnaJ"/>
    <property type="match status" value="1"/>
</dbReference>
<dbReference type="SUPFAM" id="SSF46565">
    <property type="entry name" value="Chaperone J-domain"/>
    <property type="match status" value="1"/>
</dbReference>
<feature type="compositionally biased region" description="Basic residues" evidence="5">
    <location>
        <begin position="694"/>
        <end position="703"/>
    </location>
</feature>
<evidence type="ECO:0000256" key="5">
    <source>
        <dbReference type="SAM" id="MobiDB-lite"/>
    </source>
</evidence>
<feature type="repeat" description="TPR" evidence="4">
    <location>
        <begin position="447"/>
        <end position="480"/>
    </location>
</feature>
<dbReference type="Pfam" id="PF13176">
    <property type="entry name" value="TPR_7"/>
    <property type="match status" value="1"/>
</dbReference>
<dbReference type="Pfam" id="PF09962">
    <property type="entry name" value="DUF2196"/>
    <property type="match status" value="1"/>
</dbReference>
<dbReference type="Pfam" id="PF07719">
    <property type="entry name" value="TPR_2"/>
    <property type="match status" value="1"/>
</dbReference>
<feature type="repeat" description="TPR" evidence="4">
    <location>
        <begin position="363"/>
        <end position="396"/>
    </location>
</feature>
<feature type="compositionally biased region" description="Polar residues" evidence="5">
    <location>
        <begin position="725"/>
        <end position="738"/>
    </location>
</feature>
<evidence type="ECO:0000256" key="1">
    <source>
        <dbReference type="ARBA" id="ARBA00022737"/>
    </source>
</evidence>
<sequence length="927" mass="101610">MNLPSLFSKSSKKSKPTNAVPNLAPGSSSQRSNQGTPPSSPDKKSYHRVKDRERDKERRSSSYSSKRSSRHDRDSHPLNLPPDELRRLSSAMAQMNDQPTPQPMDIDREFTSSPAPSSPATTPAPPAIPKTNGTNGEQESKPAPPPHRYTTSPPPQSATYAATPEDANVPVQPPTINAEEYKAAGNKFFKIKDYPQAIKEYSKAIEADPSNATYYSNRAAALMSANRFIEALEDCKTADELDPNNMKILLRLGRLYTSLGRPDEALAMFDSIDPPATAKDKQAALTMQKHLRQAEEVISSGGAGSMAIYALNEAERGLGSGVDRPRKWTLLRGEAHLKMGNANALGEAQNVAMSLLRNNNQDPEALVLRGRILYAQGENEKAIQHFRQALNCDPDYKEAVKWLRMVQKLERMKEEGNGAFKAGRFQQAIDIYSKTLEVDPSNRNTNSKVLQNRALCYTRIKNWTLAITDCDKALELDPSYTKARKTRAKALGESGNWEEAAREFKAIHDANPNEPGIARDIRNAELELKKSKRKDYYKILGIEKDATEQEVKKAYRKLAIIHHPDKNPGDDEAAERFKEIQEAHETLSDSQKRARYDSGEDLIDPSEMFGGGGGGFHGGMGGGGVQIDPEMLFNMFGGMGGRGGGGGGGGGFSFQQGGGGGSPFGGMGAHSESPLTNKAIPSCISTPSRPLMQRSRRPNRQSRHGNVQNQNQNQSRNQGQSPSQTNSHRPPRSYQNYSSVPTYASINAGTSVSIVLKIDQPTGRQVTGIVADVLTREDHPRGVKVRLRDGRVGRVQKLVSEQEGARGEDEAGGIGANVGRDGENGGPRGSRGRRGRVRGAFSQVQDVRDDGYLWDENRDRNLGAYFSGLDALEERDARDTRIGVIGTEESVTLPELKSETVFCPVCQVFEGDERAVAYHVEEHFVDA</sequence>
<keyword evidence="3" id="KW-0143">Chaperone</keyword>
<dbReference type="CDD" id="cd06257">
    <property type="entry name" value="DnaJ"/>
    <property type="match status" value="1"/>
</dbReference>
<proteinExistence type="predicted"/>
<dbReference type="Pfam" id="PF00515">
    <property type="entry name" value="TPR_1"/>
    <property type="match status" value="1"/>
</dbReference>
<feature type="region of interest" description="Disordered" evidence="5">
    <location>
        <begin position="1"/>
        <end position="173"/>
    </location>
</feature>
<feature type="compositionally biased region" description="Basic and acidic residues" evidence="5">
    <location>
        <begin position="41"/>
        <end position="60"/>
    </location>
</feature>
<dbReference type="EMBL" id="JAGMWT010000002">
    <property type="protein sequence ID" value="KAH7136053.1"/>
    <property type="molecule type" value="Genomic_DNA"/>
</dbReference>
<organism evidence="7 8">
    <name type="scientific">Dendryphion nanum</name>
    <dbReference type="NCBI Taxonomy" id="256645"/>
    <lineage>
        <taxon>Eukaryota</taxon>
        <taxon>Fungi</taxon>
        <taxon>Dikarya</taxon>
        <taxon>Ascomycota</taxon>
        <taxon>Pezizomycotina</taxon>
        <taxon>Dothideomycetes</taxon>
        <taxon>Pleosporomycetidae</taxon>
        <taxon>Pleosporales</taxon>
        <taxon>Torulaceae</taxon>
        <taxon>Dendryphion</taxon>
    </lineage>
</organism>
<feature type="compositionally biased region" description="Low complexity" evidence="5">
    <location>
        <begin position="706"/>
        <end position="724"/>
    </location>
</feature>
<dbReference type="InterPro" id="IPR019734">
    <property type="entry name" value="TPR_rpt"/>
</dbReference>
<reference evidence="7" key="1">
    <citation type="journal article" date="2021" name="Nat. Commun.">
        <title>Genetic determinants of endophytism in the Arabidopsis root mycobiome.</title>
        <authorList>
            <person name="Mesny F."/>
            <person name="Miyauchi S."/>
            <person name="Thiergart T."/>
            <person name="Pickel B."/>
            <person name="Atanasova L."/>
            <person name="Karlsson M."/>
            <person name="Huettel B."/>
            <person name="Barry K.W."/>
            <person name="Haridas S."/>
            <person name="Chen C."/>
            <person name="Bauer D."/>
            <person name="Andreopoulos W."/>
            <person name="Pangilinan J."/>
            <person name="LaButti K."/>
            <person name="Riley R."/>
            <person name="Lipzen A."/>
            <person name="Clum A."/>
            <person name="Drula E."/>
            <person name="Henrissat B."/>
            <person name="Kohler A."/>
            <person name="Grigoriev I.V."/>
            <person name="Martin F.M."/>
            <person name="Hacquard S."/>
        </authorList>
    </citation>
    <scope>NUCLEOTIDE SEQUENCE</scope>
    <source>
        <strain evidence="7">MPI-CAGE-CH-0243</strain>
    </source>
</reference>
<evidence type="ECO:0000256" key="3">
    <source>
        <dbReference type="ARBA" id="ARBA00023186"/>
    </source>
</evidence>
<gene>
    <name evidence="7" type="ORF">B0J11DRAFT_502849</name>
</gene>
<dbReference type="PROSITE" id="PS50293">
    <property type="entry name" value="TPR_REGION"/>
    <property type="match status" value="2"/>
</dbReference>
<dbReference type="FunFam" id="1.10.287.110:FF:000055">
    <property type="entry name" value="DnaJ subfamily C member 7"/>
    <property type="match status" value="1"/>
</dbReference>
<keyword evidence="1" id="KW-0677">Repeat</keyword>